<evidence type="ECO:0000256" key="4">
    <source>
        <dbReference type="ARBA" id="ARBA00023172"/>
    </source>
</evidence>
<dbReference type="Pfam" id="PF02899">
    <property type="entry name" value="Phage_int_SAM_1"/>
    <property type="match status" value="1"/>
</dbReference>
<dbReference type="InterPro" id="IPR013762">
    <property type="entry name" value="Integrase-like_cat_sf"/>
</dbReference>
<dbReference type="InterPro" id="IPR050090">
    <property type="entry name" value="Tyrosine_recombinase_XerCD"/>
</dbReference>
<feature type="domain" description="Tyr recombinase" evidence="6">
    <location>
        <begin position="122"/>
        <end position="305"/>
    </location>
</feature>
<dbReference type="PANTHER" id="PTHR30349">
    <property type="entry name" value="PHAGE INTEGRASE-RELATED"/>
    <property type="match status" value="1"/>
</dbReference>
<protein>
    <submittedName>
        <fullName evidence="8">Phage integrase</fullName>
    </submittedName>
</protein>
<name>A0A1M4MVN9_9RHOB</name>
<dbReference type="GO" id="GO:0015074">
    <property type="term" value="P:DNA integration"/>
    <property type="evidence" value="ECO:0007669"/>
    <property type="project" value="UniProtKB-KW"/>
</dbReference>
<dbReference type="EMBL" id="FMJB01000023">
    <property type="protein sequence ID" value="SCM66491.1"/>
    <property type="molecule type" value="Genomic_DNA"/>
</dbReference>
<evidence type="ECO:0000313" key="8">
    <source>
        <dbReference type="EMBL" id="SCM66491.1"/>
    </source>
</evidence>
<proteinExistence type="predicted"/>
<dbReference type="InterPro" id="IPR011010">
    <property type="entry name" value="DNA_brk_join_enz"/>
</dbReference>
<dbReference type="InterPro" id="IPR010998">
    <property type="entry name" value="Integrase_recombinase_N"/>
</dbReference>
<dbReference type="SUPFAM" id="SSF56349">
    <property type="entry name" value="DNA breaking-rejoining enzymes"/>
    <property type="match status" value="1"/>
</dbReference>
<dbReference type="PROSITE" id="PS51898">
    <property type="entry name" value="TYR_RECOMBINASE"/>
    <property type="match status" value="1"/>
</dbReference>
<keyword evidence="1" id="KW-0159">Chromosome partition</keyword>
<dbReference type="PANTHER" id="PTHR30349:SF81">
    <property type="entry name" value="TYROSINE RECOMBINASE XERC"/>
    <property type="match status" value="1"/>
</dbReference>
<organism evidence="8 9">
    <name type="scientific">Donghicola eburneus</name>
    <dbReference type="NCBI Taxonomy" id="393278"/>
    <lineage>
        <taxon>Bacteria</taxon>
        <taxon>Pseudomonadati</taxon>
        <taxon>Pseudomonadota</taxon>
        <taxon>Alphaproteobacteria</taxon>
        <taxon>Rhodobacterales</taxon>
        <taxon>Roseobacteraceae</taxon>
        <taxon>Donghicola</taxon>
    </lineage>
</organism>
<evidence type="ECO:0000256" key="2">
    <source>
        <dbReference type="ARBA" id="ARBA00022908"/>
    </source>
</evidence>
<dbReference type="GO" id="GO:0007059">
    <property type="term" value="P:chromosome segregation"/>
    <property type="evidence" value="ECO:0007669"/>
    <property type="project" value="UniProtKB-KW"/>
</dbReference>
<dbReference type="InterPro" id="IPR004107">
    <property type="entry name" value="Integrase_SAM-like_N"/>
</dbReference>
<evidence type="ECO:0000313" key="9">
    <source>
        <dbReference type="Proteomes" id="UP000184085"/>
    </source>
</evidence>
<keyword evidence="2" id="KW-0229">DNA integration</keyword>
<dbReference type="RefSeq" id="WP_072704064.1">
    <property type="nucleotide sequence ID" value="NZ_FMJB01000023.1"/>
</dbReference>
<evidence type="ECO:0000259" key="7">
    <source>
        <dbReference type="PROSITE" id="PS51900"/>
    </source>
</evidence>
<dbReference type="AlphaFoldDB" id="A0A1M4MVN9"/>
<dbReference type="Proteomes" id="UP000184085">
    <property type="component" value="Unassembled WGS sequence"/>
</dbReference>
<evidence type="ECO:0000256" key="5">
    <source>
        <dbReference type="PROSITE-ProRule" id="PRU01248"/>
    </source>
</evidence>
<dbReference type="PROSITE" id="PS51900">
    <property type="entry name" value="CB"/>
    <property type="match status" value="1"/>
</dbReference>
<keyword evidence="9" id="KW-1185">Reference proteome</keyword>
<feature type="domain" description="Core-binding (CB)" evidence="7">
    <location>
        <begin position="5"/>
        <end position="98"/>
    </location>
</feature>
<evidence type="ECO:0000259" key="6">
    <source>
        <dbReference type="PROSITE" id="PS51898"/>
    </source>
</evidence>
<dbReference type="GO" id="GO:0006310">
    <property type="term" value="P:DNA recombination"/>
    <property type="evidence" value="ECO:0007669"/>
    <property type="project" value="UniProtKB-KW"/>
</dbReference>
<dbReference type="Gene3D" id="1.10.150.130">
    <property type="match status" value="1"/>
</dbReference>
<dbReference type="GO" id="GO:0003677">
    <property type="term" value="F:DNA binding"/>
    <property type="evidence" value="ECO:0007669"/>
    <property type="project" value="UniProtKB-UniRule"/>
</dbReference>
<sequence length="331" mass="37423">MPDRDLIGPWLRRFLTEYIVSERNLARNTRASYRDTFKLLLPFASRKVRKPIERLAMQDLTSALVLKFLAHLEQERGCSVRTRNQRLAAIRAFARFVGSRDPAQVEWCSHIRAIASKKAMLPPVGWLSREEMEAMLAVPDRKNRRGQSEYALLLFLYNTGARVSEVTQLKVRDLTLDRDRGGHDLATLHGKGGKIRQCPLWSETERVLAEQNIGRAPEAPVFLSRLGHAYTRFGVYRLVERCAADVPRLAGRAVTPHVIRHTTACHLVLAGVDINTIRAWLGHVSISTTNIYAEIDLTLKANAVALCEVGSPGPKRRWKEDKDLMAFLNGL</sequence>
<evidence type="ECO:0000256" key="3">
    <source>
        <dbReference type="ARBA" id="ARBA00023125"/>
    </source>
</evidence>
<keyword evidence="4" id="KW-0233">DNA recombination</keyword>
<dbReference type="Pfam" id="PF00589">
    <property type="entry name" value="Phage_integrase"/>
    <property type="match status" value="1"/>
</dbReference>
<dbReference type="Gene3D" id="1.10.443.10">
    <property type="entry name" value="Intergrase catalytic core"/>
    <property type="match status" value="1"/>
</dbReference>
<evidence type="ECO:0000256" key="1">
    <source>
        <dbReference type="ARBA" id="ARBA00022829"/>
    </source>
</evidence>
<gene>
    <name evidence="8" type="ORF">KARMA_0667</name>
</gene>
<reference evidence="9" key="1">
    <citation type="submission" date="2016-09" db="EMBL/GenBank/DDBJ databases">
        <authorList>
            <person name="Wibberg D."/>
        </authorList>
    </citation>
    <scope>NUCLEOTIDE SEQUENCE [LARGE SCALE GENOMIC DNA]</scope>
</reference>
<dbReference type="InterPro" id="IPR002104">
    <property type="entry name" value="Integrase_catalytic"/>
</dbReference>
<dbReference type="InterPro" id="IPR044068">
    <property type="entry name" value="CB"/>
</dbReference>
<accession>A0A1M4MVN9</accession>
<keyword evidence="3 5" id="KW-0238">DNA-binding</keyword>